<dbReference type="EMBL" id="FTNZ01000012">
    <property type="protein sequence ID" value="SIS61008.1"/>
    <property type="molecule type" value="Genomic_DNA"/>
</dbReference>
<proteinExistence type="predicted"/>
<dbReference type="EMBL" id="CP033927">
    <property type="protein sequence ID" value="AZB02421.1"/>
    <property type="molecule type" value="Genomic_DNA"/>
</dbReference>
<dbReference type="OrthoDB" id="5149874at2"/>
<protein>
    <submittedName>
        <fullName evidence="2">Uncharacterized protein</fullName>
    </submittedName>
</protein>
<evidence type="ECO:0000313" key="4">
    <source>
        <dbReference type="Proteomes" id="UP000279541"/>
    </source>
</evidence>
<keyword evidence="4" id="KW-1185">Reference proteome</keyword>
<evidence type="ECO:0000313" key="1">
    <source>
        <dbReference type="EMBL" id="AZB02421.1"/>
    </source>
</evidence>
<sequence length="188" mass="21840">MKKRTRQEVISLYTQGATNINNEDFEGNLIVTFEKLDCFYYMVFSGRKINPAYYNRTISEDSRAEKIAGIKDVLNKTAEKKKEFFDNRKKIADAIQEGTVLYSSWGYEQTNINFYLVISRTNSTVTLQEIGQNREYEGQDHGTCTPNKEILRGEPFQKRITKYASVKINEVQDASKYDGSKLSWSSWY</sequence>
<organism evidence="2 3">
    <name type="scientific">Chryseobacterium joostei</name>
    <dbReference type="NCBI Taxonomy" id="112234"/>
    <lineage>
        <taxon>Bacteria</taxon>
        <taxon>Pseudomonadati</taxon>
        <taxon>Bacteroidota</taxon>
        <taxon>Flavobacteriia</taxon>
        <taxon>Flavobacteriales</taxon>
        <taxon>Weeksellaceae</taxon>
        <taxon>Chryseobacterium group</taxon>
        <taxon>Chryseobacterium</taxon>
    </lineage>
</organism>
<dbReference type="AlphaFoldDB" id="A0A1N7KHD3"/>
<dbReference type="Proteomes" id="UP000186106">
    <property type="component" value="Unassembled WGS sequence"/>
</dbReference>
<keyword evidence="1" id="KW-0614">Plasmid</keyword>
<geneLocation type="plasmid" evidence="1 4">
    <name>unnamed</name>
</geneLocation>
<dbReference type="RefSeq" id="WP_084180557.1">
    <property type="nucleotide sequence ID" value="NZ_CP033927.1"/>
</dbReference>
<evidence type="ECO:0000313" key="2">
    <source>
        <dbReference type="EMBL" id="SIS61008.1"/>
    </source>
</evidence>
<reference evidence="2 3" key="1">
    <citation type="submission" date="2017-01" db="EMBL/GenBank/DDBJ databases">
        <authorList>
            <person name="Mah S.A."/>
            <person name="Swanson W.J."/>
            <person name="Moy G.W."/>
            <person name="Vacquier V.D."/>
        </authorList>
    </citation>
    <scope>NUCLEOTIDE SEQUENCE [LARGE SCALE GENOMIC DNA]</scope>
    <source>
        <strain evidence="2 3">DSM 16927</strain>
    </source>
</reference>
<dbReference type="STRING" id="112234.SAMN05421768_11239"/>
<dbReference type="KEGG" id="cjt:EG359_22445"/>
<name>A0A1N7KHD3_9FLAO</name>
<evidence type="ECO:0000313" key="3">
    <source>
        <dbReference type="Proteomes" id="UP000186106"/>
    </source>
</evidence>
<accession>A0A1N7KHD3</accession>
<dbReference type="Proteomes" id="UP000279541">
    <property type="component" value="Plasmid unnamed"/>
</dbReference>
<gene>
    <name evidence="1" type="ORF">EG359_22445</name>
    <name evidence="2" type="ORF">SAMN05421768_11239</name>
</gene>
<reference evidence="1 4" key="2">
    <citation type="submission" date="2018-11" db="EMBL/GenBank/DDBJ databases">
        <title>Proposal to divide the Flavobacteriaceae and reorganize its genera based on Amino Acid Identity values calculated from whole genome sequences.</title>
        <authorList>
            <person name="Nicholson A.C."/>
            <person name="Gulvik C.A."/>
            <person name="Whitney A.M."/>
            <person name="Humrighouse B.W."/>
            <person name="Bell M."/>
            <person name="Holmes B."/>
            <person name="Steigerwalt A.G."/>
            <person name="Villarma A."/>
            <person name="Sheth M."/>
            <person name="Batra D."/>
            <person name="Pryor J."/>
            <person name="Bernardet J.-F."/>
            <person name="Hugo C."/>
            <person name="Kampfer P."/>
            <person name="Newman J."/>
            <person name="McQuiston J.R."/>
        </authorList>
    </citation>
    <scope>NUCLEOTIDE SEQUENCE [LARGE SCALE GENOMIC DNA]</scope>
    <source>
        <strain evidence="1 4">DSM 16927</strain>
        <plasmid evidence="1 4">unnamed</plasmid>
    </source>
</reference>